<reference evidence="1 2" key="1">
    <citation type="submission" date="2019-08" db="EMBL/GenBank/DDBJ databases">
        <title>Whole genome of Aphis craccivora.</title>
        <authorList>
            <person name="Voronova N.V."/>
            <person name="Shulinski R.S."/>
            <person name="Bandarenka Y.V."/>
            <person name="Zhorov D.G."/>
            <person name="Warner D."/>
        </authorList>
    </citation>
    <scope>NUCLEOTIDE SEQUENCE [LARGE SCALE GENOMIC DNA]</scope>
    <source>
        <strain evidence="1">180601</strain>
        <tissue evidence="1">Whole Body</tissue>
    </source>
</reference>
<dbReference type="Proteomes" id="UP000478052">
    <property type="component" value="Unassembled WGS sequence"/>
</dbReference>
<comment type="caution">
    <text evidence="1">The sequence shown here is derived from an EMBL/GenBank/DDBJ whole genome shotgun (WGS) entry which is preliminary data.</text>
</comment>
<dbReference type="AlphaFoldDB" id="A0A6G0Y878"/>
<dbReference type="GO" id="GO:0003964">
    <property type="term" value="F:RNA-directed DNA polymerase activity"/>
    <property type="evidence" value="ECO:0007669"/>
    <property type="project" value="UniProtKB-KW"/>
</dbReference>
<accession>A0A6G0Y878</accession>
<evidence type="ECO:0000313" key="2">
    <source>
        <dbReference type="Proteomes" id="UP000478052"/>
    </source>
</evidence>
<dbReference type="EMBL" id="VUJU01005584">
    <property type="protein sequence ID" value="KAF0750812.1"/>
    <property type="molecule type" value="Genomic_DNA"/>
</dbReference>
<proteinExistence type="predicted"/>
<name>A0A6G0Y878_APHCR</name>
<keyword evidence="2" id="KW-1185">Reference proteome</keyword>
<organism evidence="1 2">
    <name type="scientific">Aphis craccivora</name>
    <name type="common">Cowpea aphid</name>
    <dbReference type="NCBI Taxonomy" id="307492"/>
    <lineage>
        <taxon>Eukaryota</taxon>
        <taxon>Metazoa</taxon>
        <taxon>Ecdysozoa</taxon>
        <taxon>Arthropoda</taxon>
        <taxon>Hexapoda</taxon>
        <taxon>Insecta</taxon>
        <taxon>Pterygota</taxon>
        <taxon>Neoptera</taxon>
        <taxon>Paraneoptera</taxon>
        <taxon>Hemiptera</taxon>
        <taxon>Sternorrhyncha</taxon>
        <taxon>Aphidomorpha</taxon>
        <taxon>Aphidoidea</taxon>
        <taxon>Aphididae</taxon>
        <taxon>Aphidini</taxon>
        <taxon>Aphis</taxon>
        <taxon>Aphis</taxon>
    </lineage>
</organism>
<keyword evidence="1" id="KW-0695">RNA-directed DNA polymerase</keyword>
<keyword evidence="1" id="KW-0808">Transferase</keyword>
<protein>
    <submittedName>
        <fullName evidence="1">Reverse transcriptase domain-containing protein</fullName>
    </submittedName>
</protein>
<sequence>MLSAIRAENSIMKLKNQPFNTLWTKCTNNWCVFQVSTTINHYFVRKFLISQRQYKNLIQLCTKIDFIKKLLSCTHSTDTKIKTTHQFFSIKYYCNIQSNTLVGLHCLHPLECNHLCEMNVDGKIVLYADDTCLLLSSSNLETKTKFGIKFQERNKVKLHYTNLDIYLSLYQSILQYGMIQQNSLAGKIDYINYLMRSHIVVLLLPTPPQAYNLKFVLLNSDQHFLKLVAKLKSID</sequence>
<gene>
    <name evidence="1" type="ORF">FWK35_00011775</name>
</gene>
<keyword evidence="1" id="KW-0548">Nucleotidyltransferase</keyword>
<evidence type="ECO:0000313" key="1">
    <source>
        <dbReference type="EMBL" id="KAF0750812.1"/>
    </source>
</evidence>